<evidence type="ECO:0000313" key="11">
    <source>
        <dbReference type="Proteomes" id="UP000233256"/>
    </source>
</evidence>
<proteinExistence type="inferred from homology"/>
<dbReference type="InterPro" id="IPR004614">
    <property type="entry name" value="P_AcTrfase"/>
</dbReference>
<keyword evidence="6 10" id="KW-0808">Transferase</keyword>
<dbReference type="InterPro" id="IPR002505">
    <property type="entry name" value="PTA_PTB"/>
</dbReference>
<evidence type="ECO:0000256" key="3">
    <source>
        <dbReference type="ARBA" id="ARBA00005656"/>
    </source>
</evidence>
<dbReference type="NCBIfam" id="TIGR00651">
    <property type="entry name" value="pta"/>
    <property type="match status" value="1"/>
</dbReference>
<dbReference type="SUPFAM" id="SSF53659">
    <property type="entry name" value="Isocitrate/Isopropylmalate dehydrogenase-like"/>
    <property type="match status" value="1"/>
</dbReference>
<comment type="caution">
    <text evidence="10">The sequence shown here is derived from an EMBL/GenBank/DDBJ whole genome shotgun (WGS) entry which is preliminary data.</text>
</comment>
<comment type="catalytic activity">
    <reaction evidence="1">
        <text>acetyl-CoA + phosphate = acetyl phosphate + CoA</text>
        <dbReference type="Rhea" id="RHEA:19521"/>
        <dbReference type="ChEBI" id="CHEBI:22191"/>
        <dbReference type="ChEBI" id="CHEBI:43474"/>
        <dbReference type="ChEBI" id="CHEBI:57287"/>
        <dbReference type="ChEBI" id="CHEBI:57288"/>
        <dbReference type="EC" id="2.3.1.8"/>
    </reaction>
</comment>
<evidence type="ECO:0000256" key="7">
    <source>
        <dbReference type="ARBA" id="ARBA00023315"/>
    </source>
</evidence>
<dbReference type="PIRSF" id="PIRSF000428">
    <property type="entry name" value="P_Ac_trans"/>
    <property type="match status" value="1"/>
</dbReference>
<evidence type="ECO:0000256" key="4">
    <source>
        <dbReference type="ARBA" id="ARBA00012707"/>
    </source>
</evidence>
<evidence type="ECO:0000256" key="1">
    <source>
        <dbReference type="ARBA" id="ARBA00000705"/>
    </source>
</evidence>
<reference evidence="10 11" key="1">
    <citation type="journal article" date="2017" name="ISME J.">
        <title>Potential for microbial H2 and metal transformations associated with novel bacteria and archaea in deep terrestrial subsurface sediments.</title>
        <authorList>
            <person name="Hernsdorf A.W."/>
            <person name="Amano Y."/>
            <person name="Miyakawa K."/>
            <person name="Ise K."/>
            <person name="Suzuki Y."/>
            <person name="Anantharaman K."/>
            <person name="Probst A."/>
            <person name="Burstein D."/>
            <person name="Thomas B.C."/>
            <person name="Banfield J.F."/>
        </authorList>
    </citation>
    <scope>NUCLEOTIDE SEQUENCE [LARGE SCALE GENOMIC DNA]</scope>
    <source>
        <strain evidence="10">HGW-Wallbacteria-1</strain>
    </source>
</reference>
<name>A0A2N1PQM9_9BACT</name>
<dbReference type="EMBL" id="PGXC01000005">
    <property type="protein sequence ID" value="PKK90653.1"/>
    <property type="molecule type" value="Genomic_DNA"/>
</dbReference>
<comment type="pathway">
    <text evidence="2">Metabolic intermediate biosynthesis; acetyl-CoA biosynthesis; acetyl-CoA from acetate: step 2/2.</text>
</comment>
<dbReference type="NCBIfam" id="NF007233">
    <property type="entry name" value="PRK09653.1"/>
    <property type="match status" value="1"/>
</dbReference>
<dbReference type="PANTHER" id="PTHR43356:SF3">
    <property type="entry name" value="PHOSPHATE ACETYLTRANSFERASE"/>
    <property type="match status" value="1"/>
</dbReference>
<evidence type="ECO:0000256" key="5">
    <source>
        <dbReference type="ARBA" id="ARBA00021528"/>
    </source>
</evidence>
<evidence type="ECO:0000259" key="9">
    <source>
        <dbReference type="Pfam" id="PF01515"/>
    </source>
</evidence>
<evidence type="ECO:0000256" key="2">
    <source>
        <dbReference type="ARBA" id="ARBA00004989"/>
    </source>
</evidence>
<accession>A0A2N1PQM9</accession>
<feature type="domain" description="Phosphate acetyl/butaryl transferase" evidence="9">
    <location>
        <begin position="4"/>
        <end position="320"/>
    </location>
</feature>
<dbReference type="Gene3D" id="3.40.50.10950">
    <property type="match status" value="1"/>
</dbReference>
<organism evidence="10 11">
    <name type="scientific">Candidatus Wallbacteria bacterium HGW-Wallbacteria-1</name>
    <dbReference type="NCBI Taxonomy" id="2013854"/>
    <lineage>
        <taxon>Bacteria</taxon>
        <taxon>Candidatus Walliibacteriota</taxon>
    </lineage>
</organism>
<dbReference type="AlphaFoldDB" id="A0A2N1PQM9"/>
<gene>
    <name evidence="10" type="ORF">CVV64_09455</name>
</gene>
<dbReference type="InterPro" id="IPR050500">
    <property type="entry name" value="Phos_Acetyltrans/Butyryltrans"/>
</dbReference>
<dbReference type="InterPro" id="IPR042112">
    <property type="entry name" value="P_AcTrfase_dom2"/>
</dbReference>
<dbReference type="GO" id="GO:0008959">
    <property type="term" value="F:phosphate acetyltransferase activity"/>
    <property type="evidence" value="ECO:0007669"/>
    <property type="project" value="UniProtKB-EC"/>
</dbReference>
<dbReference type="EC" id="2.3.1.8" evidence="4"/>
<dbReference type="NCBIfam" id="NF004167">
    <property type="entry name" value="PRK05632.1"/>
    <property type="match status" value="1"/>
</dbReference>
<dbReference type="PANTHER" id="PTHR43356">
    <property type="entry name" value="PHOSPHATE ACETYLTRANSFERASE"/>
    <property type="match status" value="1"/>
</dbReference>
<evidence type="ECO:0000256" key="6">
    <source>
        <dbReference type="ARBA" id="ARBA00022679"/>
    </source>
</evidence>
<dbReference type="Proteomes" id="UP000233256">
    <property type="component" value="Unassembled WGS sequence"/>
</dbReference>
<dbReference type="Pfam" id="PF01515">
    <property type="entry name" value="PTA_PTB"/>
    <property type="match status" value="1"/>
</dbReference>
<evidence type="ECO:0000256" key="8">
    <source>
        <dbReference type="ARBA" id="ARBA00031108"/>
    </source>
</evidence>
<dbReference type="Gene3D" id="3.40.50.10750">
    <property type="entry name" value="Isocitrate/Isopropylmalate dehydrogenase-like"/>
    <property type="match status" value="1"/>
</dbReference>
<evidence type="ECO:0000313" key="10">
    <source>
        <dbReference type="EMBL" id="PKK90653.1"/>
    </source>
</evidence>
<sequence>MNELLEAIYRKAQSDRKRIVLPESEDDRTLLAVAIAAPNGWADLTVLGNVERVSARMRELGVDPDLAQIRDPQTDPRLDVFAHEFHELRKHKGMTPEKAAETVRDPLYFGTMMVHMGEADGFVSGACHSTGETVKPALQIIKTKPGTSVVSSCFFMGIPGRISLFADCAIMPCPTAEELAEIAIDTAASAKAFGIEPKVGMISFSTAGSASHPLVDKVVQATAIARKKAPHLQIDGEMQFDAAWVPEIGSKKFPGSSVAGHVNVFIFPDLQVGNTVYKAVQRIAGAEAVGPLLQGMNKPVNDLSRGCSVEDIANLVALTAVQAQAQ</sequence>
<comment type="similarity">
    <text evidence="3">Belongs to the phosphate acetyltransferase and butyryltransferase family.</text>
</comment>
<protein>
    <recommendedName>
        <fullName evidence="5">Phosphate acetyltransferase</fullName>
        <ecNumber evidence="4">2.3.1.8</ecNumber>
    </recommendedName>
    <alternativeName>
        <fullName evidence="8">Phosphotransacetylase</fullName>
    </alternativeName>
</protein>
<keyword evidence="7" id="KW-0012">Acyltransferase</keyword>
<dbReference type="InterPro" id="IPR042113">
    <property type="entry name" value="P_AcTrfase_dom1"/>
</dbReference>
<dbReference type="InterPro" id="IPR012147">
    <property type="entry name" value="P_Ac_Bu_trans"/>
</dbReference>